<protein>
    <recommendedName>
        <fullName evidence="3">Membrane-anchored protein</fullName>
    </recommendedName>
</protein>
<evidence type="ECO:0008006" key="3">
    <source>
        <dbReference type="Google" id="ProtNLM"/>
    </source>
</evidence>
<accession>A0A3P4B5W5</accession>
<dbReference type="RefSeq" id="WP_124080374.1">
    <property type="nucleotide sequence ID" value="NZ_UWPJ01000023.1"/>
</dbReference>
<dbReference type="OrthoDB" id="8678147at2"/>
<dbReference type="Proteomes" id="UP000277294">
    <property type="component" value="Unassembled WGS sequence"/>
</dbReference>
<evidence type="ECO:0000313" key="1">
    <source>
        <dbReference type="EMBL" id="VCU70916.1"/>
    </source>
</evidence>
<keyword evidence="2" id="KW-1185">Reference proteome</keyword>
<gene>
    <name evidence="1" type="ORF">PIGHUM_02996</name>
</gene>
<dbReference type="EMBL" id="UWPJ01000023">
    <property type="protein sequence ID" value="VCU70916.1"/>
    <property type="molecule type" value="Genomic_DNA"/>
</dbReference>
<evidence type="ECO:0000313" key="2">
    <source>
        <dbReference type="Proteomes" id="UP000277294"/>
    </source>
</evidence>
<name>A0A3P4B5W5_9BURK</name>
<organism evidence="1 2">
    <name type="scientific">Pigmentiphaga humi</name>
    <dbReference type="NCBI Taxonomy" id="2478468"/>
    <lineage>
        <taxon>Bacteria</taxon>
        <taxon>Pseudomonadati</taxon>
        <taxon>Pseudomonadota</taxon>
        <taxon>Betaproteobacteria</taxon>
        <taxon>Burkholderiales</taxon>
        <taxon>Alcaligenaceae</taxon>
        <taxon>Pigmentiphaga</taxon>
    </lineage>
</organism>
<reference evidence="1 2" key="1">
    <citation type="submission" date="2018-10" db="EMBL/GenBank/DDBJ databases">
        <authorList>
            <person name="Criscuolo A."/>
        </authorList>
    </citation>
    <scope>NUCLEOTIDE SEQUENCE [LARGE SCALE GENOMIC DNA]</scope>
    <source>
        <strain evidence="1">DnA1</strain>
    </source>
</reference>
<proteinExistence type="predicted"/>
<dbReference type="AlphaFoldDB" id="A0A3P4B5W5"/>
<sequence>MSNPITNAKKRIYRWIKYRLKRPAPPPLLRGFQGPAVVVGSAPVSHRPDGLDDTYCTITINGSQSATARWGIAVPDITMMMFNQIEGTAYNPREVRRVLRGQRTRALYLLLWRKNERERLERGLAAFDYGYDDLYIVDRYERMALLDRVAGMLTLEIDAPSKCSNGINAVLFALHHGAPAVILTGIDPGSAGHAYNDTGMERLHVHMDSVVLQRLLAAGRPIYTADPEVADATGIPLWTGEHARRYAAARQSGS</sequence>